<dbReference type="EMBL" id="JAUKTV010000021">
    <property type="protein sequence ID" value="KAK0704258.1"/>
    <property type="molecule type" value="Genomic_DNA"/>
</dbReference>
<name>A0AA39ZVA6_9PEZI</name>
<evidence type="ECO:0000313" key="3">
    <source>
        <dbReference type="Proteomes" id="UP001172159"/>
    </source>
</evidence>
<feature type="region of interest" description="Disordered" evidence="1">
    <location>
        <begin position="1"/>
        <end position="56"/>
    </location>
</feature>
<dbReference type="AlphaFoldDB" id="A0AA39ZVA6"/>
<accession>A0AA39ZVA6</accession>
<keyword evidence="3" id="KW-1185">Reference proteome</keyword>
<feature type="compositionally biased region" description="Polar residues" evidence="1">
    <location>
        <begin position="15"/>
        <end position="25"/>
    </location>
</feature>
<gene>
    <name evidence="2" type="ORF">B0T21DRAFT_377859</name>
</gene>
<reference evidence="2" key="1">
    <citation type="submission" date="2023-06" db="EMBL/GenBank/DDBJ databases">
        <title>Genome-scale phylogeny and comparative genomics of the fungal order Sordariales.</title>
        <authorList>
            <consortium name="Lawrence Berkeley National Laboratory"/>
            <person name="Hensen N."/>
            <person name="Bonometti L."/>
            <person name="Westerberg I."/>
            <person name="Brannstrom I.O."/>
            <person name="Guillou S."/>
            <person name="Cros-Aarteil S."/>
            <person name="Calhoun S."/>
            <person name="Haridas S."/>
            <person name="Kuo A."/>
            <person name="Mondo S."/>
            <person name="Pangilinan J."/>
            <person name="Riley R."/>
            <person name="Labutti K."/>
            <person name="Andreopoulos B."/>
            <person name="Lipzen A."/>
            <person name="Chen C."/>
            <person name="Yanf M."/>
            <person name="Daum C."/>
            <person name="Ng V."/>
            <person name="Clum A."/>
            <person name="Steindorff A."/>
            <person name="Ohm R."/>
            <person name="Martin F."/>
            <person name="Silar P."/>
            <person name="Natvig D."/>
            <person name="Lalanne C."/>
            <person name="Gautier V."/>
            <person name="Ament-Velasquez S.L."/>
            <person name="Kruys A."/>
            <person name="Hutchinson M.I."/>
            <person name="Powell A.J."/>
            <person name="Barry K."/>
            <person name="Miller A.N."/>
            <person name="Grigoriev I.V."/>
            <person name="Debuchy R."/>
            <person name="Gladieux P."/>
            <person name="Thoren M.H."/>
            <person name="Johannesson H."/>
        </authorList>
    </citation>
    <scope>NUCLEOTIDE SEQUENCE</scope>
    <source>
        <strain evidence="2">CBS 540.89</strain>
    </source>
</reference>
<dbReference type="Proteomes" id="UP001172159">
    <property type="component" value="Unassembled WGS sequence"/>
</dbReference>
<evidence type="ECO:0000313" key="2">
    <source>
        <dbReference type="EMBL" id="KAK0704258.1"/>
    </source>
</evidence>
<organism evidence="2 3">
    <name type="scientific">Apiosordaria backusii</name>
    <dbReference type="NCBI Taxonomy" id="314023"/>
    <lineage>
        <taxon>Eukaryota</taxon>
        <taxon>Fungi</taxon>
        <taxon>Dikarya</taxon>
        <taxon>Ascomycota</taxon>
        <taxon>Pezizomycotina</taxon>
        <taxon>Sordariomycetes</taxon>
        <taxon>Sordariomycetidae</taxon>
        <taxon>Sordariales</taxon>
        <taxon>Lasiosphaeriaceae</taxon>
        <taxon>Apiosordaria</taxon>
    </lineage>
</organism>
<protein>
    <submittedName>
        <fullName evidence="2">Uncharacterized protein</fullName>
    </submittedName>
</protein>
<comment type="caution">
    <text evidence="2">The sequence shown here is derived from an EMBL/GenBank/DDBJ whole genome shotgun (WGS) entry which is preliminary data.</text>
</comment>
<sequence>MSIPPLSTKFIGMASPTSPTGSITQKCRGRNPDASTPLESYEKLPLTPPETEDRRPTLDFNVNKAVAVFESYWDQPHSAGPAPRIKLQPHQYQLLVRELKNSPSLQYINAIVRFDYDPDAGILDIRMPTPVHELVSTSLVNEITEQLRGIVEKGGRAGEFAAQIVNAGSSRILLPGIAKDNTPLRREPDAQFQNRNAVYPGLVVEISYSQDRKNLDKMAWQYIQGSNGNIKAVIGIDIGYGAKASTVSLWRPCYYREEGDELETLDVRREVKDELFRSSDGTPENQTANLQLTLGDFAPDEFCEGMESVTLLIPYMRLAEFVDQAEQLQRVREQQTGVGVQWNRILKKRPSSSADELDSGDEARFCQDEDRAIKKASAGDNDFQPGKKP</sequence>
<evidence type="ECO:0000256" key="1">
    <source>
        <dbReference type="SAM" id="MobiDB-lite"/>
    </source>
</evidence>
<proteinExistence type="predicted"/>